<gene>
    <name evidence="10" type="ORF">KIH39_14955</name>
</gene>
<feature type="region of interest" description="Disordered" evidence="6">
    <location>
        <begin position="619"/>
        <end position="643"/>
    </location>
</feature>
<keyword evidence="11" id="KW-1185">Reference proteome</keyword>
<dbReference type="GO" id="GO:0005507">
    <property type="term" value="F:copper ion binding"/>
    <property type="evidence" value="ECO:0007669"/>
    <property type="project" value="InterPro"/>
</dbReference>
<dbReference type="AlphaFoldDB" id="A0A8E6B2N0"/>
<dbReference type="InterPro" id="IPR036909">
    <property type="entry name" value="Cyt_c-like_dom_sf"/>
</dbReference>
<dbReference type="Gene3D" id="2.60.120.310">
    <property type="entry name" value="Copper type II, ascorbate-dependent monooxygenase, N-terminal domain"/>
    <property type="match status" value="1"/>
</dbReference>
<protein>
    <submittedName>
        <fullName evidence="10">Redoxin domain-containing protein</fullName>
    </submittedName>
</protein>
<feature type="region of interest" description="Disordered" evidence="6">
    <location>
        <begin position="374"/>
        <end position="398"/>
    </location>
</feature>
<evidence type="ECO:0000256" key="5">
    <source>
        <dbReference type="PROSITE-ProRule" id="PRU00433"/>
    </source>
</evidence>
<dbReference type="GO" id="GO:0016715">
    <property type="term" value="F:oxidoreductase activity, acting on paired donors, with incorporation or reduction of molecular oxygen, reduced ascorbate as one donor, and incorporation of one atom of oxygen"/>
    <property type="evidence" value="ECO:0007669"/>
    <property type="project" value="InterPro"/>
</dbReference>
<evidence type="ECO:0000259" key="9">
    <source>
        <dbReference type="PROSITE" id="PS51352"/>
    </source>
</evidence>
<dbReference type="InterPro" id="IPR000866">
    <property type="entry name" value="AhpC/TSA"/>
</dbReference>
<evidence type="ECO:0000256" key="3">
    <source>
        <dbReference type="ARBA" id="ARBA00023004"/>
    </source>
</evidence>
<evidence type="ECO:0000256" key="4">
    <source>
        <dbReference type="ARBA" id="ARBA00023157"/>
    </source>
</evidence>
<dbReference type="GO" id="GO:0009055">
    <property type="term" value="F:electron transfer activity"/>
    <property type="evidence" value="ECO:0007669"/>
    <property type="project" value="InterPro"/>
</dbReference>
<dbReference type="InterPro" id="IPR036249">
    <property type="entry name" value="Thioredoxin-like_sf"/>
</dbReference>
<dbReference type="Gene3D" id="3.40.30.10">
    <property type="entry name" value="Glutaredoxin"/>
    <property type="match status" value="1"/>
</dbReference>
<evidence type="ECO:0000259" key="8">
    <source>
        <dbReference type="PROSITE" id="PS51007"/>
    </source>
</evidence>
<evidence type="ECO:0000313" key="10">
    <source>
        <dbReference type="EMBL" id="QVL30152.1"/>
    </source>
</evidence>
<dbReference type="GO" id="GO:0020037">
    <property type="term" value="F:heme binding"/>
    <property type="evidence" value="ECO:0007669"/>
    <property type="project" value="InterPro"/>
</dbReference>
<dbReference type="Pfam" id="PF00578">
    <property type="entry name" value="AhpC-TSA"/>
    <property type="match status" value="1"/>
</dbReference>
<reference evidence="10" key="1">
    <citation type="submission" date="2021-05" db="EMBL/GenBank/DDBJ databases">
        <title>Complete genome sequence of the cellulolytic planctomycete Telmatocola sphagniphila SP2T and characterization of the first cellulase from planctomycetes.</title>
        <authorList>
            <person name="Rakitin A.L."/>
            <person name="Beletsky A.V."/>
            <person name="Naumoff D.G."/>
            <person name="Kulichevskaya I.S."/>
            <person name="Mardanov A.V."/>
            <person name="Ravin N.V."/>
            <person name="Dedysh S.N."/>
        </authorList>
    </citation>
    <scope>NUCLEOTIDE SEQUENCE</scope>
    <source>
        <strain evidence="10">SP2T</strain>
    </source>
</reference>
<dbReference type="EMBL" id="CP074694">
    <property type="protein sequence ID" value="QVL30152.1"/>
    <property type="molecule type" value="Genomic_DNA"/>
</dbReference>
<feature type="compositionally biased region" description="Basic and acidic residues" evidence="6">
    <location>
        <begin position="634"/>
        <end position="643"/>
    </location>
</feature>
<dbReference type="RefSeq" id="WP_213494036.1">
    <property type="nucleotide sequence ID" value="NZ_CP074694.1"/>
</dbReference>
<dbReference type="InterPro" id="IPR008977">
    <property type="entry name" value="PHM/PNGase_F_dom_sf"/>
</dbReference>
<dbReference type="InterPro" id="IPR009056">
    <property type="entry name" value="Cyt_c-like_dom"/>
</dbReference>
<feature type="chain" id="PRO_5034302544" evidence="7">
    <location>
        <begin position="21"/>
        <end position="643"/>
    </location>
</feature>
<dbReference type="SUPFAM" id="SSF49742">
    <property type="entry name" value="PHM/PNGase F"/>
    <property type="match status" value="2"/>
</dbReference>
<dbReference type="PANTHER" id="PTHR43640:SF1">
    <property type="entry name" value="THIOREDOXIN-DEPENDENT PEROXIREDOXIN"/>
    <property type="match status" value="1"/>
</dbReference>
<keyword evidence="4" id="KW-1015">Disulfide bond</keyword>
<dbReference type="InterPro" id="IPR047262">
    <property type="entry name" value="PRX-like1"/>
</dbReference>
<dbReference type="PROSITE" id="PS51352">
    <property type="entry name" value="THIOREDOXIN_2"/>
    <property type="match status" value="1"/>
</dbReference>
<feature type="domain" description="Cytochrome c" evidence="8">
    <location>
        <begin position="187"/>
        <end position="292"/>
    </location>
</feature>
<accession>A0A8E6B2N0</accession>
<proteinExistence type="predicted"/>
<dbReference type="InterPro" id="IPR024548">
    <property type="entry name" value="Cu2_monoox_C"/>
</dbReference>
<dbReference type="Gene3D" id="2.60.120.230">
    <property type="match status" value="1"/>
</dbReference>
<dbReference type="InterPro" id="IPR036939">
    <property type="entry name" value="Cu2_ascorb_mOase_N_sf"/>
</dbReference>
<keyword evidence="7" id="KW-0732">Signal</keyword>
<sequence>MLRSLLGGLLACCLTSSLYADPVLVTDKLGKKIDGVKLTSLEGKITELSSFQGKKGIAVVFLSFECPVSNSYAVTLTELHKKYQEKGIQFIGLCPTDEQPDSVRKLVTEYKIPFPVFVDPELTVTDAFKATATPEAFLLDHNFVLRYRGRIDNAYSARLKKNQNTTEFDLVKALDELVAGKAISTPATKAIGCPVVAKAALDRKITTQITFYKNVLPILQKNCQECHRPGEVGPFSLMTYKQAVNWADDIKEYSKSRQMPPWKPHGGPAYLNDRRMTDQEIETIAKWVDGGTPEGNIQEAPKPREFVEGWKLGKPDLILEVPEDFHVGPSGVDAFRCFVLPTGLTEDKYVIAQEVRPGNPAVVHHTLNFFDLTGGGRDMEKKEKERKKEPNEQDYGPGYSVAMSVGFLPDASKAPPGKPAFGGLSGWAPGQVPRFLPEGSGYFLPAGADIIIQTHYHRNGKPEKDRLKLGLYFAKGNIDKPFRTGTIQGLRPFLNVIPANEPHYVAHGTGWAQSDCTLHSVMPHMHLLGKSVKVTMQQPGQDAITLVDIHEWDYNWQETYWLKEPMAIKKGTKFDIEAVYDNSSKNPNNPTNPPKTVIVGEQTTDEMLFGFIGLTPIKGAGSASIRPIPPATQKPKEKTQDKK</sequence>
<dbReference type="KEGG" id="tsph:KIH39_14955"/>
<dbReference type="SUPFAM" id="SSF46626">
    <property type="entry name" value="Cytochrome c"/>
    <property type="match status" value="1"/>
</dbReference>
<dbReference type="GO" id="GO:0016209">
    <property type="term" value="F:antioxidant activity"/>
    <property type="evidence" value="ECO:0007669"/>
    <property type="project" value="InterPro"/>
</dbReference>
<dbReference type="SUPFAM" id="SSF52833">
    <property type="entry name" value="Thioredoxin-like"/>
    <property type="match status" value="1"/>
</dbReference>
<dbReference type="PROSITE" id="PS51007">
    <property type="entry name" value="CYTC"/>
    <property type="match status" value="1"/>
</dbReference>
<keyword evidence="3 5" id="KW-0408">Iron</keyword>
<dbReference type="InterPro" id="IPR013766">
    <property type="entry name" value="Thioredoxin_domain"/>
</dbReference>
<dbReference type="Pfam" id="PF00034">
    <property type="entry name" value="Cytochrom_C"/>
    <property type="match status" value="1"/>
</dbReference>
<keyword evidence="2 5" id="KW-0479">Metal-binding</keyword>
<dbReference type="InterPro" id="IPR014784">
    <property type="entry name" value="Cu2_ascorb_mOase-like_C"/>
</dbReference>
<dbReference type="Proteomes" id="UP000676194">
    <property type="component" value="Chromosome"/>
</dbReference>
<evidence type="ECO:0000256" key="7">
    <source>
        <dbReference type="SAM" id="SignalP"/>
    </source>
</evidence>
<keyword evidence="1 5" id="KW-0349">Heme</keyword>
<evidence type="ECO:0000313" key="11">
    <source>
        <dbReference type="Proteomes" id="UP000676194"/>
    </source>
</evidence>
<feature type="signal peptide" evidence="7">
    <location>
        <begin position="1"/>
        <end position="20"/>
    </location>
</feature>
<evidence type="ECO:0000256" key="2">
    <source>
        <dbReference type="ARBA" id="ARBA00022723"/>
    </source>
</evidence>
<evidence type="ECO:0000256" key="6">
    <source>
        <dbReference type="SAM" id="MobiDB-lite"/>
    </source>
</evidence>
<feature type="compositionally biased region" description="Basic and acidic residues" evidence="6">
    <location>
        <begin position="377"/>
        <end position="391"/>
    </location>
</feature>
<dbReference type="Pfam" id="PF03712">
    <property type="entry name" value="Cu2_monoox_C"/>
    <property type="match status" value="1"/>
</dbReference>
<feature type="domain" description="Thioredoxin" evidence="9">
    <location>
        <begin position="27"/>
        <end position="179"/>
    </location>
</feature>
<name>A0A8E6B2N0_9BACT</name>
<dbReference type="PANTHER" id="PTHR43640">
    <property type="entry name" value="OS07G0260300 PROTEIN"/>
    <property type="match status" value="1"/>
</dbReference>
<organism evidence="10 11">
    <name type="scientific">Telmatocola sphagniphila</name>
    <dbReference type="NCBI Taxonomy" id="1123043"/>
    <lineage>
        <taxon>Bacteria</taxon>
        <taxon>Pseudomonadati</taxon>
        <taxon>Planctomycetota</taxon>
        <taxon>Planctomycetia</taxon>
        <taxon>Gemmatales</taxon>
        <taxon>Gemmataceae</taxon>
    </lineage>
</organism>
<evidence type="ECO:0000256" key="1">
    <source>
        <dbReference type="ARBA" id="ARBA00022617"/>
    </source>
</evidence>